<accession>A0A0G0VBL2</accession>
<evidence type="ECO:0000313" key="5">
    <source>
        <dbReference type="EMBL" id="KKR98279.1"/>
    </source>
</evidence>
<dbReference type="PANTHER" id="PTHR43132">
    <property type="entry name" value="ARSENICAL RESISTANCE OPERON REPRESSOR ARSR-RELATED"/>
    <property type="match status" value="1"/>
</dbReference>
<name>A0A0G0VBL2_9BACT</name>
<dbReference type="SUPFAM" id="SSF46785">
    <property type="entry name" value="Winged helix' DNA-binding domain"/>
    <property type="match status" value="1"/>
</dbReference>
<dbReference type="Gene3D" id="1.10.10.10">
    <property type="entry name" value="Winged helix-like DNA-binding domain superfamily/Winged helix DNA-binding domain"/>
    <property type="match status" value="1"/>
</dbReference>
<evidence type="ECO:0000256" key="2">
    <source>
        <dbReference type="ARBA" id="ARBA00023125"/>
    </source>
</evidence>
<evidence type="ECO:0000256" key="3">
    <source>
        <dbReference type="ARBA" id="ARBA00023163"/>
    </source>
</evidence>
<comment type="caution">
    <text evidence="5">The sequence shown here is derived from an EMBL/GenBank/DDBJ whole genome shotgun (WGS) entry which is preliminary data.</text>
</comment>
<dbReference type="PRINTS" id="PR00778">
    <property type="entry name" value="HTHARSR"/>
</dbReference>
<protein>
    <submittedName>
        <fullName evidence="5">Transcriptional regulator, ArsR family</fullName>
    </submittedName>
</protein>
<evidence type="ECO:0000256" key="1">
    <source>
        <dbReference type="ARBA" id="ARBA00023015"/>
    </source>
</evidence>
<evidence type="ECO:0000313" key="6">
    <source>
        <dbReference type="Proteomes" id="UP000034746"/>
    </source>
</evidence>
<dbReference type="PROSITE" id="PS50987">
    <property type="entry name" value="HTH_ARSR_2"/>
    <property type="match status" value="1"/>
</dbReference>
<evidence type="ECO:0000259" key="4">
    <source>
        <dbReference type="PROSITE" id="PS50987"/>
    </source>
</evidence>
<sequence>MLTDAEIRSNRRILNETDRDLATTFKALGDTTRLRIFRLLTNEPQMSVGTIAKILHTSSPLTSQHIKVLVNVHLIEKQRTGKKIFSKLDRRNPVVRELIRTIRRSMKTKS</sequence>
<keyword evidence="2" id="KW-0238">DNA-binding</keyword>
<dbReference type="InterPro" id="IPR001845">
    <property type="entry name" value="HTH_ArsR_DNA-bd_dom"/>
</dbReference>
<dbReference type="InterPro" id="IPR051011">
    <property type="entry name" value="Metal_resp_trans_reg"/>
</dbReference>
<dbReference type="Pfam" id="PF01022">
    <property type="entry name" value="HTH_5"/>
    <property type="match status" value="1"/>
</dbReference>
<dbReference type="CDD" id="cd00090">
    <property type="entry name" value="HTH_ARSR"/>
    <property type="match status" value="1"/>
</dbReference>
<dbReference type="InterPro" id="IPR036390">
    <property type="entry name" value="WH_DNA-bd_sf"/>
</dbReference>
<dbReference type="PANTHER" id="PTHR43132:SF2">
    <property type="entry name" value="ARSENICAL RESISTANCE OPERON REPRESSOR ARSR-RELATED"/>
    <property type="match status" value="1"/>
</dbReference>
<keyword evidence="1" id="KW-0805">Transcription regulation</keyword>
<reference evidence="5 6" key="1">
    <citation type="journal article" date="2015" name="Nature">
        <title>rRNA introns, odd ribosomes, and small enigmatic genomes across a large radiation of phyla.</title>
        <authorList>
            <person name="Brown C.T."/>
            <person name="Hug L.A."/>
            <person name="Thomas B.C."/>
            <person name="Sharon I."/>
            <person name="Castelle C.J."/>
            <person name="Singh A."/>
            <person name="Wilkins M.J."/>
            <person name="Williams K.H."/>
            <person name="Banfield J.F."/>
        </authorList>
    </citation>
    <scope>NUCLEOTIDE SEQUENCE [LARGE SCALE GENOMIC DNA]</scope>
</reference>
<dbReference type="SMART" id="SM00418">
    <property type="entry name" value="HTH_ARSR"/>
    <property type="match status" value="1"/>
</dbReference>
<dbReference type="EMBL" id="LCAU01000004">
    <property type="protein sequence ID" value="KKR98279.1"/>
    <property type="molecule type" value="Genomic_DNA"/>
</dbReference>
<dbReference type="GO" id="GO:0003700">
    <property type="term" value="F:DNA-binding transcription factor activity"/>
    <property type="evidence" value="ECO:0007669"/>
    <property type="project" value="InterPro"/>
</dbReference>
<gene>
    <name evidence="5" type="ORF">UU48_C0004G0072</name>
</gene>
<feature type="domain" description="HTH arsR-type" evidence="4">
    <location>
        <begin position="13"/>
        <end position="110"/>
    </location>
</feature>
<dbReference type="Proteomes" id="UP000034746">
    <property type="component" value="Unassembled WGS sequence"/>
</dbReference>
<dbReference type="GO" id="GO:0003677">
    <property type="term" value="F:DNA binding"/>
    <property type="evidence" value="ECO:0007669"/>
    <property type="project" value="UniProtKB-KW"/>
</dbReference>
<dbReference type="InterPro" id="IPR011991">
    <property type="entry name" value="ArsR-like_HTH"/>
</dbReference>
<dbReference type="InterPro" id="IPR036388">
    <property type="entry name" value="WH-like_DNA-bd_sf"/>
</dbReference>
<dbReference type="AlphaFoldDB" id="A0A0G0VBL2"/>
<keyword evidence="3" id="KW-0804">Transcription</keyword>
<dbReference type="NCBIfam" id="NF033788">
    <property type="entry name" value="HTH_metalloreg"/>
    <property type="match status" value="1"/>
</dbReference>
<organism evidence="5 6">
    <name type="scientific">Candidatus Uhrbacteria bacterium GW2011_GWF2_41_16</name>
    <dbReference type="NCBI Taxonomy" id="1618997"/>
    <lineage>
        <taxon>Bacteria</taxon>
        <taxon>Candidatus Uhriibacteriota</taxon>
    </lineage>
</organism>
<proteinExistence type="predicted"/>